<keyword evidence="2" id="KW-1185">Reference proteome</keyword>
<gene>
    <name evidence="1" type="ORF">ACJ73_08349</name>
</gene>
<organism evidence="1 2">
    <name type="scientific">Blastomyces percursus</name>
    <dbReference type="NCBI Taxonomy" id="1658174"/>
    <lineage>
        <taxon>Eukaryota</taxon>
        <taxon>Fungi</taxon>
        <taxon>Dikarya</taxon>
        <taxon>Ascomycota</taxon>
        <taxon>Pezizomycotina</taxon>
        <taxon>Eurotiomycetes</taxon>
        <taxon>Eurotiomycetidae</taxon>
        <taxon>Onygenales</taxon>
        <taxon>Ajellomycetaceae</taxon>
        <taxon>Blastomyces</taxon>
    </lineage>
</organism>
<protein>
    <submittedName>
        <fullName evidence="1">Uncharacterized protein</fullName>
    </submittedName>
</protein>
<dbReference type="VEuPathDB" id="FungiDB:ACJ73_08349"/>
<dbReference type="AlphaFoldDB" id="A0A1J9QVU0"/>
<name>A0A1J9QVU0_9EURO</name>
<dbReference type="EMBL" id="LGTZ01001941">
    <property type="protein sequence ID" value="OJD20319.1"/>
    <property type="molecule type" value="Genomic_DNA"/>
</dbReference>
<feature type="non-terminal residue" evidence="1">
    <location>
        <position position="1"/>
    </location>
</feature>
<evidence type="ECO:0000313" key="1">
    <source>
        <dbReference type="EMBL" id="OJD20319.1"/>
    </source>
</evidence>
<dbReference type="STRING" id="1658174.A0A1J9QVU0"/>
<accession>A0A1J9QVU0</accession>
<dbReference type="Proteomes" id="UP000242791">
    <property type="component" value="Unassembled WGS sequence"/>
</dbReference>
<comment type="caution">
    <text evidence="1">The sequence shown here is derived from an EMBL/GenBank/DDBJ whole genome shotgun (WGS) entry which is preliminary data.</text>
</comment>
<proteinExistence type="predicted"/>
<evidence type="ECO:0000313" key="2">
    <source>
        <dbReference type="Proteomes" id="UP000242791"/>
    </source>
</evidence>
<reference evidence="1 2" key="1">
    <citation type="submission" date="2015-08" db="EMBL/GenBank/DDBJ databases">
        <title>Emmonsia species relationships and genome sequence.</title>
        <authorList>
            <person name="Cuomo C.A."/>
            <person name="Schwartz I.S."/>
            <person name="Kenyon C."/>
            <person name="De Hoog G.S."/>
            <person name="Govender N.P."/>
            <person name="Botha A."/>
            <person name="Moreno L."/>
            <person name="De Vries M."/>
            <person name="Munoz J.F."/>
            <person name="Stielow J.B."/>
        </authorList>
    </citation>
    <scope>NUCLEOTIDE SEQUENCE [LARGE SCALE GENOMIC DNA]</scope>
    <source>
        <strain evidence="1 2">EI222</strain>
    </source>
</reference>
<dbReference type="OrthoDB" id="5400098at2759"/>
<sequence length="258" mass="29603">DYLLAKSLTLRTEKNAQFISKERVRLARNLFQSSDCRIDDKIEIYTRRVQAIQDWVSLCSLHEGPRKRRAASTDSGIDLAFDDIVNAGMFPTQCPGTQCLFCLGDDQLPLSGRVYSFSRPDHLQDCHFRYLDPIAPLWCPHPSCLEVLDGVQDFQEHALQIVVENSLGLDCDRMNLIRFRKLVPKAAKTFYKVKIENIELRTEVYWSRFRPGVFVLGGGSQERLVFRSACPLHLHLLSRLPRGPPCQYWKAEMAEATD</sequence>